<comment type="caution">
    <text evidence="1">The sequence shown here is derived from an EMBL/GenBank/DDBJ whole genome shotgun (WGS) entry which is preliminary data.</text>
</comment>
<name>A0AAI8VWX5_9PEZI</name>
<reference evidence="1" key="1">
    <citation type="submission" date="2023-10" db="EMBL/GenBank/DDBJ databases">
        <authorList>
            <person name="Hackl T."/>
        </authorList>
    </citation>
    <scope>NUCLEOTIDE SEQUENCE</scope>
</reference>
<dbReference type="EMBL" id="CAUWAG010000020">
    <property type="protein sequence ID" value="CAJ2512607.1"/>
    <property type="molecule type" value="Genomic_DNA"/>
</dbReference>
<dbReference type="Proteomes" id="UP001295740">
    <property type="component" value="Unassembled WGS sequence"/>
</dbReference>
<proteinExistence type="predicted"/>
<gene>
    <name evidence="1" type="ORF">KHLLAP_LOCUS13075</name>
</gene>
<accession>A0AAI8VWX5</accession>
<evidence type="ECO:0000313" key="1">
    <source>
        <dbReference type="EMBL" id="CAJ2512607.1"/>
    </source>
</evidence>
<dbReference type="AlphaFoldDB" id="A0AAI8VWX5"/>
<evidence type="ECO:0000313" key="2">
    <source>
        <dbReference type="Proteomes" id="UP001295740"/>
    </source>
</evidence>
<keyword evidence="2" id="KW-1185">Reference proteome</keyword>
<protein>
    <submittedName>
        <fullName evidence="1">Uu.00g007260.m01.CDS01</fullName>
    </submittedName>
</protein>
<sequence>MTTETYDTAAAAMLPSPSTAALLSPQHATCTTRAVRTKYASFVGDSPGHYPHLPLSDFMEVNAVSFLTPDESRPEQCFDADPAPRGRCNLRTDLTLEDAHVANAVLARFGADETQLPYFGDGNCHNWAAGAVASLETAGLAAPGDGERWAAMIGKGPLAMERGWTEDAGRQWVPCEKFLKQVRPGVVDAKWGDADGKGDSALVGGAESRGFKNRARGLEKLLGGKQG</sequence>
<organism evidence="1 2">
    <name type="scientific">Anthostomella pinea</name>
    <dbReference type="NCBI Taxonomy" id="933095"/>
    <lineage>
        <taxon>Eukaryota</taxon>
        <taxon>Fungi</taxon>
        <taxon>Dikarya</taxon>
        <taxon>Ascomycota</taxon>
        <taxon>Pezizomycotina</taxon>
        <taxon>Sordariomycetes</taxon>
        <taxon>Xylariomycetidae</taxon>
        <taxon>Xylariales</taxon>
        <taxon>Xylariaceae</taxon>
        <taxon>Anthostomella</taxon>
    </lineage>
</organism>